<dbReference type="EMBL" id="LKEB01000003">
    <property type="protein sequence ID" value="ROW17133.1"/>
    <property type="molecule type" value="Genomic_DNA"/>
</dbReference>
<comment type="caution">
    <text evidence="2">The sequence shown here is derived from an EMBL/GenBank/DDBJ whole genome shotgun (WGS) entry which is preliminary data.</text>
</comment>
<gene>
    <name evidence="2" type="ORF">VPNG_01359</name>
</gene>
<organism evidence="2 3">
    <name type="scientific">Cytospora leucostoma</name>
    <dbReference type="NCBI Taxonomy" id="1230097"/>
    <lineage>
        <taxon>Eukaryota</taxon>
        <taxon>Fungi</taxon>
        <taxon>Dikarya</taxon>
        <taxon>Ascomycota</taxon>
        <taxon>Pezizomycotina</taxon>
        <taxon>Sordariomycetes</taxon>
        <taxon>Sordariomycetidae</taxon>
        <taxon>Diaporthales</taxon>
        <taxon>Cytosporaceae</taxon>
        <taxon>Cytospora</taxon>
    </lineage>
</organism>
<evidence type="ECO:0000313" key="2">
    <source>
        <dbReference type="EMBL" id="ROW17133.1"/>
    </source>
</evidence>
<evidence type="ECO:0000256" key="1">
    <source>
        <dbReference type="SAM" id="MobiDB-lite"/>
    </source>
</evidence>
<keyword evidence="3" id="KW-1185">Reference proteome</keyword>
<dbReference type="Proteomes" id="UP000285146">
    <property type="component" value="Unassembled WGS sequence"/>
</dbReference>
<reference evidence="2 3" key="1">
    <citation type="submission" date="2015-09" db="EMBL/GenBank/DDBJ databases">
        <title>Host preference determinants of Valsa canker pathogens revealed by comparative genomics.</title>
        <authorList>
            <person name="Yin Z."/>
            <person name="Huang L."/>
        </authorList>
    </citation>
    <scope>NUCLEOTIDE SEQUENCE [LARGE SCALE GENOMIC DNA]</scope>
    <source>
        <strain evidence="2 3">SXYLt</strain>
    </source>
</reference>
<dbReference type="InParanoid" id="A0A423XLT9"/>
<proteinExistence type="predicted"/>
<accession>A0A423XLT9</accession>
<evidence type="ECO:0000313" key="3">
    <source>
        <dbReference type="Proteomes" id="UP000285146"/>
    </source>
</evidence>
<sequence length="135" mass="14396">MFCYSPSAPNSANLTPVDNTNQSYADWNRVMQAGGGHGGHLVTNAYRIPDSASTASSGQGQSGVQPILEQPGQTTPMRYPAAELSAYGTMAVGQRQDYLRNKSQDAKGKGTFGKAMDRRITRVRGADVKTINVDG</sequence>
<dbReference type="AlphaFoldDB" id="A0A423XLT9"/>
<protein>
    <submittedName>
        <fullName evidence="2">Uncharacterized protein</fullName>
    </submittedName>
</protein>
<name>A0A423XLT9_9PEZI</name>
<feature type="compositionally biased region" description="Low complexity" evidence="1">
    <location>
        <begin position="51"/>
        <end position="63"/>
    </location>
</feature>
<feature type="region of interest" description="Disordered" evidence="1">
    <location>
        <begin position="49"/>
        <end position="75"/>
    </location>
</feature>